<feature type="transmembrane region" description="Helical" evidence="2">
    <location>
        <begin position="1042"/>
        <end position="1061"/>
    </location>
</feature>
<feature type="transmembrane region" description="Helical" evidence="2">
    <location>
        <begin position="944"/>
        <end position="967"/>
    </location>
</feature>
<gene>
    <name evidence="5" type="ORF">PPROV_000453400</name>
</gene>
<evidence type="ECO:0000313" key="5">
    <source>
        <dbReference type="EMBL" id="GHP05785.1"/>
    </source>
</evidence>
<feature type="region of interest" description="Disordered" evidence="1">
    <location>
        <begin position="886"/>
        <end position="915"/>
    </location>
</feature>
<keyword evidence="2" id="KW-0472">Membrane</keyword>
<feature type="transmembrane region" description="Helical" evidence="2">
    <location>
        <begin position="474"/>
        <end position="496"/>
    </location>
</feature>
<feature type="transmembrane region" description="Helical" evidence="2">
    <location>
        <begin position="75"/>
        <end position="92"/>
    </location>
</feature>
<dbReference type="GO" id="GO:0050982">
    <property type="term" value="P:detection of mechanical stimulus"/>
    <property type="evidence" value="ECO:0007669"/>
    <property type="project" value="TreeGrafter"/>
</dbReference>
<feature type="domain" description="Piezo non-specific cation channel cap" evidence="3">
    <location>
        <begin position="1669"/>
        <end position="1961"/>
    </location>
</feature>
<protein>
    <recommendedName>
        <fullName evidence="7">Piezo non-specific cation channel R-Ras-binding domain-containing protein</fullName>
    </recommendedName>
</protein>
<sequence>MSCLFPTRTRRAQGALFAYATAHLCALFIVAALQAAIPLAAPRSSSTYSSAILVRLVGLLSRGNWSGATERALLALRINLVLAVCVLSLLTWRSRSPIQAVDTTTPRPRSELLPYSATKFATVTRFVLAAACTGCAWPGFAGSASAIGVLYIVVAVALVLMTRRQVILSRLLLALAVSDLVLGYGLGVVCASVGDNRLDGACGGEGKIGYALRAAGISAFGARSMDHVRAAWARPAVILILAKLHTHFISTATTTTTTTSSASEAAPQQPLTAPTSSHPAIPKTSTWIKWLASRVHLITHILALIFACTNPSLLGVFVVGCLVSHMSLLLPSPSTRRAVTHIALHISYVIACASFLVFGYVISIPAVDDVFDTLSDTQRAWLHFGLGAISPSSVVSAAILLLAIALERDTANWQERVGDSLVQFGGWLNEPCGPLVGQVSLLAAALYLINVPSLLFFVIACLGLSGGASRRVRGLIWIYGITPVTSGVLLWQYAMLVGPPPHGHRDDTTSEMIRWLGLSKPTSSEMLCYGIVLIANALVSRYAYETLIADVVRDQSEVMDESTLRQPLLGETGDVETGAAAVEPSSPSSSAVSDHPTSLSTPTSSVIAAAAAAAYKSSTIAGPILEMLGVSELEHWHARLCVHTMDLSLIGTFWLGSLSEDLIHLGYLWYALYFFRHREALLRRMNFLFWHVRVYNALVLGMQLAFQAPFPASRPWVAQLTHVIGLYRLKPHGRGGTFTFATAAPLPDLALFVLFTIQASFFRSKVYRLALDKCQQVGRRRHRQQEALRRKAWLHLCYAKSVTQAVIADEREARIEALKRSAEEWTTEHMANKPNPDSSHDDLSADEMGEIRSNLSRMSKAEEQLLSERQFDTDVTASEEIAAIAEESATAATPPPVTPGSPIHSDLDDTSSEQSVQSATRLKDTAFAHLANTWDINPETVMCLIFVCIAYIASYGVFQMAIFLLICFRGMLLPASLKFWTSLLMAVEALIIVNYALRIFCHIDIVNPGSDAPGLPNTPSGMCYQHRWLSDLLGFCGIGEDGAFFLQLHIFTLFLLYLSLLRKRFVLLKSTAVADQTPEHGIRLTDSLRRIVPRRILASVRDSLLAPWINLSRVWHYVMSNRRACPPYFVSVVFDIPTNDDSDSTQAREACDAFKTAVSVQSGLEITLLRAPERYWSKGSQIQQQEEEEEDARPIALDREVFSRMIGHTLLGEEKTSTRTGITDSVEPSEKPSLVIPGEGGTSERPYVRYHAAFHVPFPPIVDQPRNQVHLEPHVFAAKNIWRYFGPEADASSLDDIGGGGVVAVQVRPYASHPLDIYPLTVTCDAICLIYLLFTYQGIVKSDKTTVGVDFAEALNQEQFPLYYINALAVSFALILFDRIAYVLRDHRFKAVHLFISSVLFVGAMCWIQWVVHRETYSSVASSAGGSPDDDGGVLRGEYSPVQPLGPSPRDGDLNSPILQTRRWLLLFWLAPVRLTGQLLHALQLRMGYPNTTAGQYLTRSDGSKWYWNTLWGLYRAVPFLYEMRTILDWSCSSTALTLREWLKLEDIYASLFTAKCLAIYNRIRVKGRPQPWWKKLFLGFGAFALLIVVLWAPPYIFSTGNPTVLINPVRAVQLNITLERQLPASFPRNTSVEEDRWRLYEAGYSRRWIGPHTMDIALDPPSLAGFPDEQLQALCIASASDVDWPISAPNVEALRQFLNLALTAVPAPIVQLSYGWTFVRDRPAANRYVALTQTMPLLRSEVNEILVAVDKVFNATSAALQQRRQLPMTRQGRLRSLVHNETIKMLPAGVSFYARLPGEGAPFNVQGRATHTEAYCNLTLSSYMTGVMGEFVWSAECYYPGNEDRGASYFDNICPESGPALVVASDKVLGGILASALTGIGLVGIYVTFVLGIGRFLRLTVANMRVYIPFEDLPDVTRIVTLIEGIYAARSERLFALEEELYGALIRLYRSPELLIAATEPVYHHSKHA</sequence>
<evidence type="ECO:0000256" key="1">
    <source>
        <dbReference type="SAM" id="MobiDB-lite"/>
    </source>
</evidence>
<reference evidence="5" key="1">
    <citation type="submission" date="2020-10" db="EMBL/GenBank/DDBJ databases">
        <title>Unveiling of a novel bifunctional photoreceptor, Dualchrome1, isolated from a cosmopolitan green alga.</title>
        <authorList>
            <person name="Suzuki S."/>
            <person name="Kawachi M."/>
        </authorList>
    </citation>
    <scope>NUCLEOTIDE SEQUENCE</scope>
    <source>
        <strain evidence="5">NIES 2893</strain>
    </source>
</reference>
<feature type="transmembrane region" description="Helical" evidence="2">
    <location>
        <begin position="172"/>
        <end position="194"/>
    </location>
</feature>
<feature type="compositionally biased region" description="Polar residues" evidence="1">
    <location>
        <begin position="269"/>
        <end position="278"/>
    </location>
</feature>
<feature type="region of interest" description="Disordered" evidence="1">
    <location>
        <begin position="825"/>
        <end position="844"/>
    </location>
</feature>
<dbReference type="Pfam" id="PF12166">
    <property type="entry name" value="Piezo_cap"/>
    <property type="match status" value="1"/>
</dbReference>
<evidence type="ECO:0000313" key="6">
    <source>
        <dbReference type="Proteomes" id="UP000660262"/>
    </source>
</evidence>
<feature type="transmembrane region" description="Helical" evidence="2">
    <location>
        <begin position="653"/>
        <end position="675"/>
    </location>
</feature>
<dbReference type="InterPro" id="IPR027272">
    <property type="entry name" value="Piezo"/>
</dbReference>
<dbReference type="GO" id="GO:0008381">
    <property type="term" value="F:mechanosensitive monoatomic ion channel activity"/>
    <property type="evidence" value="ECO:0007669"/>
    <property type="project" value="InterPro"/>
</dbReference>
<name>A0A830HFT4_9CHLO</name>
<dbReference type="InterPro" id="IPR056770">
    <property type="entry name" value="Piezo_THU9_anchor"/>
</dbReference>
<dbReference type="GO" id="GO:0071260">
    <property type="term" value="P:cellular response to mechanical stimulus"/>
    <property type="evidence" value="ECO:0007669"/>
    <property type="project" value="TreeGrafter"/>
</dbReference>
<dbReference type="Pfam" id="PF24874">
    <property type="entry name" value="Piezo_THU9_anchor"/>
    <property type="match status" value="2"/>
</dbReference>
<feature type="transmembrane region" description="Helical" evidence="2">
    <location>
        <begin position="137"/>
        <end position="160"/>
    </location>
</feature>
<feature type="transmembrane region" description="Helical" evidence="2">
    <location>
        <begin position="1317"/>
        <end position="1340"/>
    </location>
</feature>
<feature type="domain" description="Piezo THU9 and anchor" evidence="4">
    <location>
        <begin position="1473"/>
        <end position="1599"/>
    </location>
</feature>
<feature type="domain" description="Piezo THU9 and anchor" evidence="4">
    <location>
        <begin position="1316"/>
        <end position="1418"/>
    </location>
</feature>
<feature type="transmembrane region" description="Helical" evidence="2">
    <location>
        <begin position="297"/>
        <end position="330"/>
    </location>
</feature>
<feature type="transmembrane region" description="Helical" evidence="2">
    <location>
        <begin position="1873"/>
        <end position="1898"/>
    </location>
</feature>
<feature type="transmembrane region" description="Helical" evidence="2">
    <location>
        <begin position="382"/>
        <end position="406"/>
    </location>
</feature>
<accession>A0A830HFT4</accession>
<dbReference type="PANTHER" id="PTHR13167">
    <property type="entry name" value="PIEZO-TYPE MECHANOSENSITIVE ION CHANNEL COMPONENT"/>
    <property type="match status" value="1"/>
</dbReference>
<dbReference type="GO" id="GO:0016020">
    <property type="term" value="C:membrane"/>
    <property type="evidence" value="ECO:0007669"/>
    <property type="project" value="InterPro"/>
</dbReference>
<feature type="transmembrane region" description="Helical" evidence="2">
    <location>
        <begin position="1389"/>
        <end position="1410"/>
    </location>
</feature>
<feature type="transmembrane region" description="Helical" evidence="2">
    <location>
        <begin position="1360"/>
        <end position="1377"/>
    </location>
</feature>
<dbReference type="GO" id="GO:0042391">
    <property type="term" value="P:regulation of membrane potential"/>
    <property type="evidence" value="ECO:0007669"/>
    <property type="project" value="TreeGrafter"/>
</dbReference>
<dbReference type="OrthoDB" id="303066at2759"/>
<dbReference type="Proteomes" id="UP000660262">
    <property type="component" value="Unassembled WGS sequence"/>
</dbReference>
<organism evidence="5 6">
    <name type="scientific">Pycnococcus provasolii</name>
    <dbReference type="NCBI Taxonomy" id="41880"/>
    <lineage>
        <taxon>Eukaryota</taxon>
        <taxon>Viridiplantae</taxon>
        <taxon>Chlorophyta</taxon>
        <taxon>Pseudoscourfieldiophyceae</taxon>
        <taxon>Pseudoscourfieldiales</taxon>
        <taxon>Pycnococcaceae</taxon>
        <taxon>Pycnococcus</taxon>
    </lineage>
</organism>
<feature type="region of interest" description="Disordered" evidence="1">
    <location>
        <begin position="259"/>
        <end position="278"/>
    </location>
</feature>
<feature type="region of interest" description="Disordered" evidence="1">
    <location>
        <begin position="577"/>
        <end position="597"/>
    </location>
</feature>
<feature type="transmembrane region" description="Helical" evidence="2">
    <location>
        <begin position="687"/>
        <end position="706"/>
    </location>
</feature>
<keyword evidence="2" id="KW-0812">Transmembrane</keyword>
<feature type="compositionally biased region" description="Low complexity" evidence="1">
    <location>
        <begin position="579"/>
        <end position="593"/>
    </location>
</feature>
<proteinExistence type="predicted"/>
<evidence type="ECO:0000259" key="3">
    <source>
        <dbReference type="Pfam" id="PF12166"/>
    </source>
</evidence>
<feature type="region of interest" description="Disordered" evidence="1">
    <location>
        <begin position="1216"/>
        <end position="1238"/>
    </location>
</feature>
<comment type="caution">
    <text evidence="5">The sequence shown here is derived from an EMBL/GenBank/DDBJ whole genome shotgun (WGS) entry which is preliminary data.</text>
</comment>
<evidence type="ECO:0000256" key="2">
    <source>
        <dbReference type="SAM" id="Phobius"/>
    </source>
</evidence>
<dbReference type="EMBL" id="BNJQ01000011">
    <property type="protein sequence ID" value="GHP05785.1"/>
    <property type="molecule type" value="Genomic_DNA"/>
</dbReference>
<feature type="transmembrane region" description="Helical" evidence="2">
    <location>
        <begin position="1464"/>
        <end position="1483"/>
    </location>
</feature>
<dbReference type="PANTHER" id="PTHR13167:SF25">
    <property type="entry name" value="PIEZO-TYPE MECHANOSENSITIVE ION CHANNEL COMPONENT"/>
    <property type="match status" value="1"/>
</dbReference>
<evidence type="ECO:0008006" key="7">
    <source>
        <dbReference type="Google" id="ProtNLM"/>
    </source>
</evidence>
<feature type="transmembrane region" description="Helical" evidence="2">
    <location>
        <begin position="342"/>
        <end position="362"/>
    </location>
</feature>
<keyword evidence="2" id="KW-1133">Transmembrane helix</keyword>
<feature type="transmembrane region" description="Helical" evidence="2">
    <location>
        <begin position="445"/>
        <end position="468"/>
    </location>
</feature>
<feature type="transmembrane region" description="Helical" evidence="2">
    <location>
        <begin position="1577"/>
        <end position="1598"/>
    </location>
</feature>
<evidence type="ECO:0000259" key="4">
    <source>
        <dbReference type="Pfam" id="PF24874"/>
    </source>
</evidence>
<dbReference type="GO" id="GO:0005261">
    <property type="term" value="F:monoatomic cation channel activity"/>
    <property type="evidence" value="ECO:0007669"/>
    <property type="project" value="TreeGrafter"/>
</dbReference>
<dbReference type="InterPro" id="IPR031334">
    <property type="entry name" value="Piezo_cap_dom"/>
</dbReference>
<keyword evidence="6" id="KW-1185">Reference proteome</keyword>